<evidence type="ECO:0000259" key="10">
    <source>
        <dbReference type="Pfam" id="PF04413"/>
    </source>
</evidence>
<dbReference type="Proteomes" id="UP000251800">
    <property type="component" value="Unassembled WGS sequence"/>
</dbReference>
<dbReference type="GO" id="GO:0043842">
    <property type="term" value="F:Kdo transferase activity"/>
    <property type="evidence" value="ECO:0007669"/>
    <property type="project" value="UniProtKB-EC"/>
</dbReference>
<feature type="active site" description="Proton acceptor" evidence="7">
    <location>
        <position position="67"/>
    </location>
</feature>
<dbReference type="AlphaFoldDB" id="A0A363UKJ6"/>
<dbReference type="EMBL" id="QEQK01000007">
    <property type="protein sequence ID" value="PWN55949.1"/>
    <property type="molecule type" value="Genomic_DNA"/>
</dbReference>
<dbReference type="PANTHER" id="PTHR42755">
    <property type="entry name" value="3-DEOXY-MANNO-OCTULOSONATE CYTIDYLYLTRANSFERASE"/>
    <property type="match status" value="1"/>
</dbReference>
<keyword evidence="12" id="KW-1185">Reference proteome</keyword>
<evidence type="ECO:0000256" key="1">
    <source>
        <dbReference type="ARBA" id="ARBA00004713"/>
    </source>
</evidence>
<evidence type="ECO:0000313" key="12">
    <source>
        <dbReference type="Proteomes" id="UP000251800"/>
    </source>
</evidence>
<keyword evidence="9" id="KW-0448">Lipopolysaccharide biosynthesis</keyword>
<dbReference type="Gene3D" id="3.40.50.11720">
    <property type="entry name" value="3-Deoxy-D-manno-octulosonic-acid transferase, N-terminal domain"/>
    <property type="match status" value="1"/>
</dbReference>
<comment type="subcellular location">
    <subcellularLocation>
        <location evidence="9">Cell membrane</location>
    </subcellularLocation>
</comment>
<dbReference type="GO" id="GO:0009245">
    <property type="term" value="P:lipid A biosynthetic process"/>
    <property type="evidence" value="ECO:0007669"/>
    <property type="project" value="TreeGrafter"/>
</dbReference>
<evidence type="ECO:0000256" key="6">
    <source>
        <dbReference type="ARBA" id="ARBA00049183"/>
    </source>
</evidence>
<dbReference type="UniPathway" id="UPA00958"/>
<feature type="domain" description="3-deoxy-D-manno-octulosonic-acid transferase N-terminal" evidence="10">
    <location>
        <begin position="40"/>
        <end position="217"/>
    </location>
</feature>
<comment type="function">
    <text evidence="9">Involved in lipopolysaccharide (LPS) biosynthesis. Catalyzes the transfer of 3-deoxy-D-manno-octulosonate (Kdo) residue(s) from CMP-Kdo to lipid IV(A), the tetraacyldisaccharide-1,4'-bisphosphate precursor of lipid A.</text>
</comment>
<feature type="transmembrane region" description="Helical" evidence="9">
    <location>
        <begin position="12"/>
        <end position="29"/>
    </location>
</feature>
<dbReference type="SUPFAM" id="SSF53756">
    <property type="entry name" value="UDP-Glycosyltransferase/glycogen phosphorylase"/>
    <property type="match status" value="1"/>
</dbReference>
<accession>A0A363UKJ6</accession>
<feature type="site" description="Transition state stabilizer" evidence="8">
    <location>
        <position position="215"/>
    </location>
</feature>
<keyword evidence="9" id="KW-1133">Transmembrane helix</keyword>
<keyword evidence="9" id="KW-0812">Transmembrane</keyword>
<keyword evidence="4 9" id="KW-0808">Transferase</keyword>
<evidence type="ECO:0000256" key="8">
    <source>
        <dbReference type="PIRSR" id="PIRSR639901-2"/>
    </source>
</evidence>
<proteinExistence type="inferred from homology"/>
<dbReference type="InterPro" id="IPR039901">
    <property type="entry name" value="Kdotransferase"/>
</dbReference>
<comment type="pathway">
    <text evidence="1 9">Bacterial outer membrane biogenesis; LPS core biosynthesis.</text>
</comment>
<reference evidence="11 12" key="1">
    <citation type="submission" date="2018-05" db="EMBL/GenBank/DDBJ databases">
        <title>Abyssibacter profundi OUC007T gen. nov., sp. nov, a marine bacterium isolated from seawater of the Mariana Trench.</title>
        <authorList>
            <person name="Zhou S."/>
        </authorList>
    </citation>
    <scope>NUCLEOTIDE SEQUENCE [LARGE SCALE GENOMIC DNA]</scope>
    <source>
        <strain evidence="11 12">OUC007</strain>
    </source>
</reference>
<evidence type="ECO:0000256" key="4">
    <source>
        <dbReference type="ARBA" id="ARBA00022679"/>
    </source>
</evidence>
<dbReference type="FunFam" id="3.40.50.11720:FF:000001">
    <property type="entry name" value="3-deoxy-D-manno-octulosonic acid transferase"/>
    <property type="match status" value="1"/>
</dbReference>
<sequence>MEVVYTTLARWSYTALFYLSVPLLLLNLLNRSRRQPAYRQRLAERFGWCTRAQTPTPVWLHAVSVGEVEAAAPLIRQLIGRYNNVPPLVTCGTPTGSERIRQLFGDQVRHCYLPFDLPTSVDRFLARNRPERAVIVEAELWPNLYAACHRRGVPLVLVNGRMSPGSFRNWSRVPRLARVMLGRITAVLAQHGDDAKRFVALGAPAGRVQASGNIKFDKELPENLSQRTADLRRALAWPDPTPPTWIGASVHPGEWPVLLDAFQRLRADWPTARLILVPRHPERFDAARAAAEDAGWRVRLRSEADGPKDYDVLIGDTMGELLVLLGLASVAFVGGSLVPVGGHNVLEPAALGMPVLFGPHRDSFRAAGDALVASDGGWEVEDAHAIVRHVHRLWSEPQALQATGEAARSVVTRNRGAVARVIQALDAIAAPSAVKD</sequence>
<dbReference type="PANTHER" id="PTHR42755:SF1">
    <property type="entry name" value="3-DEOXY-D-MANNO-OCTULOSONIC ACID TRANSFERASE, MITOCHONDRIAL-RELATED"/>
    <property type="match status" value="1"/>
</dbReference>
<evidence type="ECO:0000256" key="7">
    <source>
        <dbReference type="PIRSR" id="PIRSR639901-1"/>
    </source>
</evidence>
<dbReference type="GO" id="GO:0009244">
    <property type="term" value="P:lipopolysaccharide core region biosynthetic process"/>
    <property type="evidence" value="ECO:0007669"/>
    <property type="project" value="UniProtKB-UniRule"/>
</dbReference>
<keyword evidence="9" id="KW-1003">Cell membrane</keyword>
<comment type="similarity">
    <text evidence="9">Belongs to the glycosyltransferase group 1 family.</text>
</comment>
<evidence type="ECO:0000256" key="3">
    <source>
        <dbReference type="ARBA" id="ARBA00019077"/>
    </source>
</evidence>
<keyword evidence="9" id="KW-0472">Membrane</keyword>
<evidence type="ECO:0000256" key="2">
    <source>
        <dbReference type="ARBA" id="ARBA00012621"/>
    </source>
</evidence>
<name>A0A363UKJ6_9GAMM</name>
<evidence type="ECO:0000313" key="11">
    <source>
        <dbReference type="EMBL" id="PWN55949.1"/>
    </source>
</evidence>
<dbReference type="Gene3D" id="3.40.50.2000">
    <property type="entry name" value="Glycogen Phosphorylase B"/>
    <property type="match status" value="1"/>
</dbReference>
<dbReference type="GO" id="GO:0005886">
    <property type="term" value="C:plasma membrane"/>
    <property type="evidence" value="ECO:0007669"/>
    <property type="project" value="UniProtKB-SubCell"/>
</dbReference>
<comment type="catalytic activity">
    <reaction evidence="6 9">
        <text>lipid IVA (E. coli) + CMP-3-deoxy-beta-D-manno-octulosonate = alpha-Kdo-(2-&gt;6)-lipid IVA (E. coli) + CMP + H(+)</text>
        <dbReference type="Rhea" id="RHEA:28066"/>
        <dbReference type="ChEBI" id="CHEBI:15378"/>
        <dbReference type="ChEBI" id="CHEBI:58603"/>
        <dbReference type="ChEBI" id="CHEBI:60364"/>
        <dbReference type="ChEBI" id="CHEBI:60377"/>
        <dbReference type="ChEBI" id="CHEBI:85987"/>
        <dbReference type="EC" id="2.4.99.12"/>
    </reaction>
</comment>
<evidence type="ECO:0000256" key="9">
    <source>
        <dbReference type="RuleBase" id="RU365103"/>
    </source>
</evidence>
<feature type="site" description="Transition state stabilizer" evidence="8">
    <location>
        <position position="137"/>
    </location>
</feature>
<dbReference type="InterPro" id="IPR038107">
    <property type="entry name" value="Glycos_transf_N_sf"/>
</dbReference>
<organism evidence="11 12">
    <name type="scientific">Abyssibacter profundi</name>
    <dbReference type="NCBI Taxonomy" id="2182787"/>
    <lineage>
        <taxon>Bacteria</taxon>
        <taxon>Pseudomonadati</taxon>
        <taxon>Pseudomonadota</taxon>
        <taxon>Gammaproteobacteria</taxon>
        <taxon>Chromatiales</taxon>
        <taxon>Oceanococcaceae</taxon>
        <taxon>Abyssibacter</taxon>
    </lineage>
</organism>
<dbReference type="Pfam" id="PF04413">
    <property type="entry name" value="Glycos_transf_N"/>
    <property type="match status" value="1"/>
</dbReference>
<gene>
    <name evidence="11" type="ORF">DEH80_08970</name>
</gene>
<dbReference type="InterPro" id="IPR007507">
    <property type="entry name" value="Glycos_transf_N"/>
</dbReference>
<dbReference type="EC" id="2.4.99.12" evidence="2 9"/>
<protein>
    <recommendedName>
        <fullName evidence="3 9">3-deoxy-D-manno-octulosonic acid transferase</fullName>
        <shortName evidence="9">Kdo transferase</shortName>
        <ecNumber evidence="2 9">2.4.99.12</ecNumber>
    </recommendedName>
    <alternativeName>
        <fullName evidence="5 9">Lipid IV(A) 3-deoxy-D-manno-octulosonic acid transferase</fullName>
    </alternativeName>
</protein>
<dbReference type="NCBIfam" id="NF004388">
    <property type="entry name" value="PRK05749.1-4"/>
    <property type="match status" value="1"/>
</dbReference>
<evidence type="ECO:0000256" key="5">
    <source>
        <dbReference type="ARBA" id="ARBA00031445"/>
    </source>
</evidence>
<comment type="caution">
    <text evidence="11">The sequence shown here is derived from an EMBL/GenBank/DDBJ whole genome shotgun (WGS) entry which is preliminary data.</text>
</comment>